<dbReference type="InterPro" id="IPR046980">
    <property type="entry name" value="KefG/KefF"/>
</dbReference>
<evidence type="ECO:0000313" key="4">
    <source>
        <dbReference type="EMBL" id="MBB3196580.1"/>
    </source>
</evidence>
<feature type="region of interest" description="Disordered" evidence="2">
    <location>
        <begin position="1"/>
        <end position="26"/>
    </location>
</feature>
<dbReference type="PANTHER" id="PTHR47307">
    <property type="entry name" value="GLUTATHIONE-REGULATED POTASSIUM-EFFLUX SYSTEM ANCILLARY PROTEIN KEFG"/>
    <property type="match status" value="1"/>
</dbReference>
<keyword evidence="5" id="KW-1185">Reference proteome</keyword>
<feature type="region of interest" description="Disordered" evidence="2">
    <location>
        <begin position="203"/>
        <end position="229"/>
    </location>
</feature>
<sequence>MSSPQHPPGANPERDSTPPKRPESDPAAPVLILAAHPDLAHSRVTRALLSAVHGMPSVRVRDLYALYPDYSIDTHAEQEALRDAKLLVWLHPMHWYGMPALMKLWVDEVLSVGFAYGNSGHALHGKDLWLVTSTGGSAHAYSAGGYNHHPVEDFLLPYAQTAALCGMRFVPPLLLHSAQKASNEEIQAHARRFVEGLQELPEWCDRQPEPAQEEVPTEDRPATQEGVPV</sequence>
<proteinExistence type="predicted"/>
<gene>
    <name evidence="4" type="ORF">FHS28_004002</name>
</gene>
<evidence type="ECO:0000313" key="5">
    <source>
        <dbReference type="Proteomes" id="UP000574369"/>
    </source>
</evidence>
<dbReference type="InterPro" id="IPR003680">
    <property type="entry name" value="Flavodoxin_fold"/>
</dbReference>
<dbReference type="RefSeq" id="WP_088453580.1">
    <property type="nucleotide sequence ID" value="NZ_JACHXO010000008.1"/>
</dbReference>
<feature type="compositionally biased region" description="Pro residues" evidence="2">
    <location>
        <begin position="1"/>
        <end position="10"/>
    </location>
</feature>
<protein>
    <submittedName>
        <fullName evidence="4">Glutathione-regulated potassium-efflux system ancillary protein KefF</fullName>
    </submittedName>
</protein>
<dbReference type="Gene3D" id="3.40.50.360">
    <property type="match status" value="1"/>
</dbReference>
<dbReference type="InterPro" id="IPR029039">
    <property type="entry name" value="Flavoprotein-like_sf"/>
</dbReference>
<accession>A0ABR6GWU1</accession>
<feature type="domain" description="Flavodoxin-like fold" evidence="3">
    <location>
        <begin position="30"/>
        <end position="195"/>
    </location>
</feature>
<dbReference type="PANTHER" id="PTHR47307:SF2">
    <property type="entry name" value="GLUTATHIONE-REGULATED POTASSIUM-EFFLUX SYSTEM ANCILLARY PROTEIN KEFF"/>
    <property type="match status" value="1"/>
</dbReference>
<name>A0ABR6GWU1_9BURK</name>
<dbReference type="Pfam" id="PF02525">
    <property type="entry name" value="Flavodoxin_2"/>
    <property type="match status" value="1"/>
</dbReference>
<organism evidence="4 5">
    <name type="scientific">Roseateles terrae</name>
    <dbReference type="NCBI Taxonomy" id="431060"/>
    <lineage>
        <taxon>Bacteria</taxon>
        <taxon>Pseudomonadati</taxon>
        <taxon>Pseudomonadota</taxon>
        <taxon>Betaproteobacteria</taxon>
        <taxon>Burkholderiales</taxon>
        <taxon>Sphaerotilaceae</taxon>
        <taxon>Roseateles</taxon>
    </lineage>
</organism>
<feature type="compositionally biased region" description="Basic and acidic residues" evidence="2">
    <location>
        <begin position="12"/>
        <end position="24"/>
    </location>
</feature>
<dbReference type="Proteomes" id="UP000574369">
    <property type="component" value="Unassembled WGS sequence"/>
</dbReference>
<dbReference type="SUPFAM" id="SSF52218">
    <property type="entry name" value="Flavoproteins"/>
    <property type="match status" value="1"/>
</dbReference>
<evidence type="ECO:0000256" key="2">
    <source>
        <dbReference type="SAM" id="MobiDB-lite"/>
    </source>
</evidence>
<evidence type="ECO:0000256" key="1">
    <source>
        <dbReference type="ARBA" id="ARBA00023002"/>
    </source>
</evidence>
<reference evidence="4 5" key="1">
    <citation type="submission" date="2020-08" db="EMBL/GenBank/DDBJ databases">
        <title>Genomic Encyclopedia of Type Strains, Phase III (KMG-III): the genomes of soil and plant-associated and newly described type strains.</title>
        <authorList>
            <person name="Whitman W."/>
        </authorList>
    </citation>
    <scope>NUCLEOTIDE SEQUENCE [LARGE SCALE GENOMIC DNA]</scope>
    <source>
        <strain evidence="4 5">CECT 7247</strain>
    </source>
</reference>
<comment type="caution">
    <text evidence="4">The sequence shown here is derived from an EMBL/GenBank/DDBJ whole genome shotgun (WGS) entry which is preliminary data.</text>
</comment>
<evidence type="ECO:0000259" key="3">
    <source>
        <dbReference type="Pfam" id="PF02525"/>
    </source>
</evidence>
<keyword evidence="1" id="KW-0560">Oxidoreductase</keyword>
<dbReference type="EMBL" id="JACHXO010000008">
    <property type="protein sequence ID" value="MBB3196580.1"/>
    <property type="molecule type" value="Genomic_DNA"/>
</dbReference>